<feature type="non-terminal residue" evidence="1">
    <location>
        <position position="1"/>
    </location>
</feature>
<proteinExistence type="predicted"/>
<accession>A0AAD8AIG1</accession>
<name>A0AAD8AIG1_DIPPU</name>
<evidence type="ECO:0000313" key="1">
    <source>
        <dbReference type="EMBL" id="KAJ9598787.1"/>
    </source>
</evidence>
<reference evidence="1" key="2">
    <citation type="submission" date="2023-05" db="EMBL/GenBank/DDBJ databases">
        <authorList>
            <person name="Fouks B."/>
        </authorList>
    </citation>
    <scope>NUCLEOTIDE SEQUENCE</scope>
    <source>
        <strain evidence="1">Stay&amp;Tobe</strain>
        <tissue evidence="1">Testes</tissue>
    </source>
</reference>
<dbReference type="EMBL" id="JASPKZ010001063">
    <property type="protein sequence ID" value="KAJ9598787.1"/>
    <property type="molecule type" value="Genomic_DNA"/>
</dbReference>
<organism evidence="1 2">
    <name type="scientific">Diploptera punctata</name>
    <name type="common">Pacific beetle cockroach</name>
    <dbReference type="NCBI Taxonomy" id="6984"/>
    <lineage>
        <taxon>Eukaryota</taxon>
        <taxon>Metazoa</taxon>
        <taxon>Ecdysozoa</taxon>
        <taxon>Arthropoda</taxon>
        <taxon>Hexapoda</taxon>
        <taxon>Insecta</taxon>
        <taxon>Pterygota</taxon>
        <taxon>Neoptera</taxon>
        <taxon>Polyneoptera</taxon>
        <taxon>Dictyoptera</taxon>
        <taxon>Blattodea</taxon>
        <taxon>Blaberoidea</taxon>
        <taxon>Blaberidae</taxon>
        <taxon>Diplopterinae</taxon>
        <taxon>Diploptera</taxon>
    </lineage>
</organism>
<sequence length="76" mass="8605">VRMITKCPSDTPTFLSDKCEAANDFKEHHYIMHLPRLNSSGVWYQNIYCALCHGDGKNLLALNNSMACSRNLTESQ</sequence>
<reference evidence="1" key="1">
    <citation type="journal article" date="2023" name="IScience">
        <title>Live-bearing cockroach genome reveals convergent evolutionary mechanisms linked to viviparity in insects and beyond.</title>
        <authorList>
            <person name="Fouks B."/>
            <person name="Harrison M.C."/>
            <person name="Mikhailova A.A."/>
            <person name="Marchal E."/>
            <person name="English S."/>
            <person name="Carruthers M."/>
            <person name="Jennings E.C."/>
            <person name="Chiamaka E.L."/>
            <person name="Frigard R.A."/>
            <person name="Pippel M."/>
            <person name="Attardo G.M."/>
            <person name="Benoit J.B."/>
            <person name="Bornberg-Bauer E."/>
            <person name="Tobe S.S."/>
        </authorList>
    </citation>
    <scope>NUCLEOTIDE SEQUENCE</scope>
    <source>
        <strain evidence="1">Stay&amp;Tobe</strain>
    </source>
</reference>
<evidence type="ECO:0000313" key="2">
    <source>
        <dbReference type="Proteomes" id="UP001233999"/>
    </source>
</evidence>
<gene>
    <name evidence="1" type="ORF">L9F63_026679</name>
</gene>
<protein>
    <submittedName>
        <fullName evidence="1">Uncharacterized protein</fullName>
    </submittedName>
</protein>
<comment type="caution">
    <text evidence="1">The sequence shown here is derived from an EMBL/GenBank/DDBJ whole genome shotgun (WGS) entry which is preliminary data.</text>
</comment>
<dbReference type="AlphaFoldDB" id="A0AAD8AIG1"/>
<dbReference type="Proteomes" id="UP001233999">
    <property type="component" value="Unassembled WGS sequence"/>
</dbReference>
<keyword evidence="2" id="KW-1185">Reference proteome</keyword>
<feature type="non-terminal residue" evidence="1">
    <location>
        <position position="76"/>
    </location>
</feature>